<keyword evidence="2" id="KW-0732">Signal</keyword>
<dbReference type="GO" id="GO:0030424">
    <property type="term" value="C:axon"/>
    <property type="evidence" value="ECO:0007669"/>
    <property type="project" value="TreeGrafter"/>
</dbReference>
<keyword evidence="5 6" id="KW-0812">Transmembrane</keyword>
<dbReference type="EMBL" id="OW240912">
    <property type="protein sequence ID" value="CAH2225494.1"/>
    <property type="molecule type" value="Genomic_DNA"/>
</dbReference>
<evidence type="ECO:0000256" key="1">
    <source>
        <dbReference type="ARBA" id="ARBA00004370"/>
    </source>
</evidence>
<keyword evidence="7" id="KW-1185">Reference proteome</keyword>
<dbReference type="Proteomes" id="UP001295444">
    <property type="component" value="Chromosome 01"/>
</dbReference>
<evidence type="ECO:0000313" key="7">
    <source>
        <dbReference type="Proteomes" id="UP001295444"/>
    </source>
</evidence>
<dbReference type="Gene3D" id="2.60.40.10">
    <property type="entry name" value="Immunoglobulins"/>
    <property type="match status" value="1"/>
</dbReference>
<keyword evidence="5" id="KW-1133">Transmembrane helix</keyword>
<evidence type="ECO:0000256" key="3">
    <source>
        <dbReference type="ARBA" id="ARBA00023136"/>
    </source>
</evidence>
<evidence type="ECO:0000256" key="4">
    <source>
        <dbReference type="ARBA" id="ARBA00023180"/>
    </source>
</evidence>
<comment type="subcellular location">
    <subcellularLocation>
        <location evidence="1">Membrane</location>
    </subcellularLocation>
</comment>
<dbReference type="InterPro" id="IPR013783">
    <property type="entry name" value="Ig-like_fold"/>
</dbReference>
<dbReference type="PANTHER" id="PTHR12080:SF93">
    <property type="entry name" value="V-SET AND TRANSMEMBRANE DOMAIN-CONTAINING PROTEIN 5"/>
    <property type="match status" value="1"/>
</dbReference>
<dbReference type="AlphaFoldDB" id="A0AAD1VQF4"/>
<protein>
    <submittedName>
        <fullName evidence="6">V-set and transmembrane domain-containing 5</fullName>
    </submittedName>
</protein>
<proteinExistence type="predicted"/>
<dbReference type="SUPFAM" id="SSF48726">
    <property type="entry name" value="Immunoglobulin"/>
    <property type="match status" value="1"/>
</dbReference>
<organism evidence="6 7">
    <name type="scientific">Pelobates cultripes</name>
    <name type="common">Western spadefoot toad</name>
    <dbReference type="NCBI Taxonomy" id="61616"/>
    <lineage>
        <taxon>Eukaryota</taxon>
        <taxon>Metazoa</taxon>
        <taxon>Chordata</taxon>
        <taxon>Craniata</taxon>
        <taxon>Vertebrata</taxon>
        <taxon>Euteleostomi</taxon>
        <taxon>Amphibia</taxon>
        <taxon>Batrachia</taxon>
        <taxon>Anura</taxon>
        <taxon>Pelobatoidea</taxon>
        <taxon>Pelobatidae</taxon>
        <taxon>Pelobates</taxon>
    </lineage>
</organism>
<accession>A0AAD1VQF4</accession>
<gene>
    <name evidence="6" type="ORF">PECUL_23A021900</name>
</gene>
<evidence type="ECO:0000256" key="5">
    <source>
        <dbReference type="SAM" id="Phobius"/>
    </source>
</evidence>
<dbReference type="GO" id="GO:1904891">
    <property type="term" value="P:positive regulation of excitatory synapse assembly"/>
    <property type="evidence" value="ECO:0007669"/>
    <property type="project" value="TreeGrafter"/>
</dbReference>
<dbReference type="InterPro" id="IPR015631">
    <property type="entry name" value="CD2/SLAM_rcpt"/>
</dbReference>
<evidence type="ECO:0000256" key="2">
    <source>
        <dbReference type="ARBA" id="ARBA00022729"/>
    </source>
</evidence>
<dbReference type="InterPro" id="IPR036179">
    <property type="entry name" value="Ig-like_dom_sf"/>
</dbReference>
<dbReference type="PANTHER" id="PTHR12080">
    <property type="entry name" value="SIGNALING LYMPHOCYTIC ACTIVATION MOLECULE"/>
    <property type="match status" value="1"/>
</dbReference>
<evidence type="ECO:0000313" key="6">
    <source>
        <dbReference type="EMBL" id="CAH2225494.1"/>
    </source>
</evidence>
<sequence>MKNLIPWKRACFFTICLIQQFYHNEGIILFVPEPLVNATVSHNVLLSVQYICNGTPSIEWQHTSNWRSERIIDWRTGFYFNISKGYAGRVKVYDNGSILLEDVGVKDTGYYVVTVTEDYGNTKHGTIFLSVHEILYEDFYFVAVFIAFLAAGAAVLICLMWLCNKCITVVQKRKQSRREEEIELRIISE</sequence>
<reference evidence="6" key="1">
    <citation type="submission" date="2022-03" db="EMBL/GenBank/DDBJ databases">
        <authorList>
            <person name="Alioto T."/>
            <person name="Alioto T."/>
            <person name="Gomez Garrido J."/>
        </authorList>
    </citation>
    <scope>NUCLEOTIDE SEQUENCE</scope>
</reference>
<name>A0AAD1VQF4_PELCU</name>
<feature type="transmembrane region" description="Helical" evidence="5">
    <location>
        <begin position="139"/>
        <end position="162"/>
    </location>
</feature>
<keyword evidence="4" id="KW-0325">Glycoprotein</keyword>
<dbReference type="GO" id="GO:0046847">
    <property type="term" value="P:filopodium assembly"/>
    <property type="evidence" value="ECO:0007669"/>
    <property type="project" value="TreeGrafter"/>
</dbReference>
<dbReference type="GO" id="GO:0005886">
    <property type="term" value="C:plasma membrane"/>
    <property type="evidence" value="ECO:0007669"/>
    <property type="project" value="TreeGrafter"/>
</dbReference>
<keyword evidence="3 5" id="KW-0472">Membrane</keyword>
<dbReference type="GO" id="GO:0030425">
    <property type="term" value="C:dendrite"/>
    <property type="evidence" value="ECO:0007669"/>
    <property type="project" value="TreeGrafter"/>
</dbReference>